<reference evidence="7 8" key="1">
    <citation type="submission" date="2020-10" db="EMBL/GenBank/DDBJ databases">
        <title>Trueperella pecoris sp. nov. isolated from bovine and porcine specimens.</title>
        <authorList>
            <person name="Schoenecker L."/>
            <person name="Schnydrig P."/>
            <person name="Brodard I."/>
            <person name="Thomann A."/>
            <person name="Hemphill A."/>
            <person name="Rodriguez-Campos S."/>
            <person name="Perreten V."/>
            <person name="Jores J."/>
            <person name="Kittl S."/>
        </authorList>
    </citation>
    <scope>NUCLEOTIDE SEQUENCE [LARGE SCALE GENOMIC DNA]</scope>
    <source>
        <strain evidence="7 8">15A0121</strain>
    </source>
</reference>
<sequence length="310" mass="32750">MTTLCLGEALVDLIERRDQPGCVEERAGGSPYNVACGLARHGHDTMLGSWWAKDTYGELIAEGLRINGVRVMDGSDLASHTSTAKATLDENSNATYTFDIEWRLPEGADLQDADHIHTGSFGATEEPGASHVRAVIAANPEATVSYDPNIRPAIMAEPSVTVPIVEDIIAMSTLVKASDEDIAWMYGLENASEQELASVCQRWLDLGPDLVVVTRGGQGAVAMWKGSSDMVSVPTWGTQVVDTVGAGDSFMAGLISGLLDAGLMGRSPSPLAEASQDQIVAVLTRASHNAGITVAHTGAYAPSREELDSL</sequence>
<keyword evidence="2" id="KW-0808">Transferase</keyword>
<dbReference type="Gene3D" id="3.40.1190.20">
    <property type="match status" value="1"/>
</dbReference>
<gene>
    <name evidence="7" type="ORF">INS88_05915</name>
</gene>
<feature type="domain" description="Carbohydrate kinase PfkB" evidence="6">
    <location>
        <begin position="4"/>
        <end position="303"/>
    </location>
</feature>
<evidence type="ECO:0000256" key="3">
    <source>
        <dbReference type="ARBA" id="ARBA00022741"/>
    </source>
</evidence>
<proteinExistence type="inferred from homology"/>
<dbReference type="CDD" id="cd01167">
    <property type="entry name" value="bac_FRK"/>
    <property type="match status" value="1"/>
</dbReference>
<protein>
    <submittedName>
        <fullName evidence="7">Carbohydrate kinase</fullName>
    </submittedName>
</protein>
<accession>A0A7M1QSR2</accession>
<dbReference type="Pfam" id="PF00294">
    <property type="entry name" value="PfkB"/>
    <property type="match status" value="1"/>
</dbReference>
<keyword evidence="8" id="KW-1185">Reference proteome</keyword>
<dbReference type="PANTHER" id="PTHR43085">
    <property type="entry name" value="HEXOKINASE FAMILY MEMBER"/>
    <property type="match status" value="1"/>
</dbReference>
<keyword evidence="5" id="KW-0067">ATP-binding</keyword>
<dbReference type="SUPFAM" id="SSF53613">
    <property type="entry name" value="Ribokinase-like"/>
    <property type="match status" value="1"/>
</dbReference>
<keyword evidence="4 7" id="KW-0418">Kinase</keyword>
<dbReference type="EMBL" id="CP063213">
    <property type="protein sequence ID" value="QOR44841.1"/>
    <property type="molecule type" value="Genomic_DNA"/>
</dbReference>
<evidence type="ECO:0000256" key="5">
    <source>
        <dbReference type="ARBA" id="ARBA00022840"/>
    </source>
</evidence>
<comment type="similarity">
    <text evidence="1">Belongs to the carbohydrate kinase PfkB family.</text>
</comment>
<dbReference type="PROSITE" id="PS00584">
    <property type="entry name" value="PFKB_KINASES_2"/>
    <property type="match status" value="1"/>
</dbReference>
<keyword evidence="3" id="KW-0547">Nucleotide-binding</keyword>
<evidence type="ECO:0000259" key="6">
    <source>
        <dbReference type="Pfam" id="PF00294"/>
    </source>
</evidence>
<organism evidence="7 8">
    <name type="scientific">Trueperella pecoris</name>
    <dbReference type="NCBI Taxonomy" id="2733571"/>
    <lineage>
        <taxon>Bacteria</taxon>
        <taxon>Bacillati</taxon>
        <taxon>Actinomycetota</taxon>
        <taxon>Actinomycetes</taxon>
        <taxon>Actinomycetales</taxon>
        <taxon>Actinomycetaceae</taxon>
        <taxon>Trueperella</taxon>
    </lineage>
</organism>
<dbReference type="RefSeq" id="WP_193327389.1">
    <property type="nucleotide sequence ID" value="NZ_CP053291.1"/>
</dbReference>
<dbReference type="PANTHER" id="PTHR43085:SF1">
    <property type="entry name" value="PSEUDOURIDINE KINASE-RELATED"/>
    <property type="match status" value="1"/>
</dbReference>
<dbReference type="AlphaFoldDB" id="A0A7M1QSR2"/>
<evidence type="ECO:0000256" key="1">
    <source>
        <dbReference type="ARBA" id="ARBA00010688"/>
    </source>
</evidence>
<evidence type="ECO:0000313" key="8">
    <source>
        <dbReference type="Proteomes" id="UP000595053"/>
    </source>
</evidence>
<dbReference type="GO" id="GO:0005524">
    <property type="term" value="F:ATP binding"/>
    <property type="evidence" value="ECO:0007669"/>
    <property type="project" value="UniProtKB-KW"/>
</dbReference>
<evidence type="ECO:0000256" key="2">
    <source>
        <dbReference type="ARBA" id="ARBA00022679"/>
    </source>
</evidence>
<evidence type="ECO:0000313" key="7">
    <source>
        <dbReference type="EMBL" id="QOR44841.1"/>
    </source>
</evidence>
<dbReference type="InterPro" id="IPR011611">
    <property type="entry name" value="PfkB_dom"/>
</dbReference>
<name>A0A7M1QSR2_9ACTO</name>
<dbReference type="InterPro" id="IPR050306">
    <property type="entry name" value="PfkB_Carbo_kinase"/>
</dbReference>
<dbReference type="GO" id="GO:0016301">
    <property type="term" value="F:kinase activity"/>
    <property type="evidence" value="ECO:0007669"/>
    <property type="project" value="UniProtKB-KW"/>
</dbReference>
<evidence type="ECO:0000256" key="4">
    <source>
        <dbReference type="ARBA" id="ARBA00022777"/>
    </source>
</evidence>
<dbReference type="InterPro" id="IPR029056">
    <property type="entry name" value="Ribokinase-like"/>
</dbReference>
<dbReference type="Proteomes" id="UP000595053">
    <property type="component" value="Chromosome"/>
</dbReference>
<dbReference type="InterPro" id="IPR002173">
    <property type="entry name" value="Carboh/pur_kinase_PfkB_CS"/>
</dbReference>